<keyword evidence="3" id="KW-1185">Reference proteome</keyword>
<gene>
    <name evidence="2" type="primary">arnB_3</name>
    <name evidence="2" type="ORF">HAPAU_28320</name>
</gene>
<protein>
    <submittedName>
        <fullName evidence="2">UDP-4-amino-4-deoxy-L-arabinose--oxoglutarate aminotransferase</fullName>
        <ecNumber evidence="2">2.6.1.87</ecNumber>
    </submittedName>
</protein>
<dbReference type="RefSeq" id="WP_066383714.1">
    <property type="nucleotide sequence ID" value="NZ_LTAZ01000007.1"/>
</dbReference>
<dbReference type="EMBL" id="LTAZ01000007">
    <property type="protein sequence ID" value="KYH25246.1"/>
    <property type="molecule type" value="Genomic_DNA"/>
</dbReference>
<dbReference type="PANTHER" id="PTHR30244">
    <property type="entry name" value="TRANSAMINASE"/>
    <property type="match status" value="1"/>
</dbReference>
<dbReference type="Gene3D" id="3.90.1150.10">
    <property type="entry name" value="Aspartate Aminotransferase, domain 1"/>
    <property type="match status" value="1"/>
</dbReference>
<accession>A0A151AC18</accession>
<comment type="similarity">
    <text evidence="1">Belongs to the DegT/DnrJ/EryC1 family.</text>
</comment>
<dbReference type="SUPFAM" id="SSF53383">
    <property type="entry name" value="PLP-dependent transferases"/>
    <property type="match status" value="1"/>
</dbReference>
<dbReference type="InterPro" id="IPR015422">
    <property type="entry name" value="PyrdxlP-dep_Trfase_small"/>
</dbReference>
<keyword evidence="2" id="KW-0032">Aminotransferase</keyword>
<sequence length="362" mass="39044">MIPIANPDIGDDEREAVMDVLDSGYIASGDVVTAFENEFAEFCGADRGVATANGTAALHAACEALDVRGRAVITTPFSFVATANSIRLAGGEPVFADIDPDTYNLDPDAVESILREREDVAAIMPVHLYGLPADMTCFGELAEEYDVALIEDAAQAHGATVDDRRVGSLGDVACFSFYPTKNMTTGEGGMVTTDDPDLEAGIRQFINHGRDGSAQYAHTIVGHNLRLTNIAAALGRAQLERLPAFTEARQENAERLSEGLAETSVETPTVPGDRTHVYHQYTIRTDDRDALQRTLEDRGVDSKIYYPTCIHELEAYEGYSADVPNAKRASEEALSLPVHPNISSDDADRIVEALADIEVGHV</sequence>
<evidence type="ECO:0000313" key="2">
    <source>
        <dbReference type="EMBL" id="KYH25246.1"/>
    </source>
</evidence>
<dbReference type="EC" id="2.6.1.87" evidence="2"/>
<dbReference type="InterPro" id="IPR015421">
    <property type="entry name" value="PyrdxlP-dep_Trfase_major"/>
</dbReference>
<dbReference type="Pfam" id="PF01041">
    <property type="entry name" value="DegT_DnrJ_EryC1"/>
    <property type="match status" value="1"/>
</dbReference>
<reference evidence="2 3" key="1">
    <citation type="submission" date="2016-02" db="EMBL/GenBank/DDBJ databases">
        <title>Genome sequence of Halalkalicoccus paucihalophilus DSM 24557.</title>
        <authorList>
            <person name="Poehlein A."/>
            <person name="Daniel R."/>
        </authorList>
    </citation>
    <scope>NUCLEOTIDE SEQUENCE [LARGE SCALE GENOMIC DNA]</scope>
    <source>
        <strain evidence="2 3">DSM 24557</strain>
    </source>
</reference>
<evidence type="ECO:0000256" key="1">
    <source>
        <dbReference type="RuleBase" id="RU004508"/>
    </source>
</evidence>
<organism evidence="2 3">
    <name type="scientific">Halalkalicoccus paucihalophilus</name>
    <dbReference type="NCBI Taxonomy" id="1008153"/>
    <lineage>
        <taxon>Archaea</taxon>
        <taxon>Methanobacteriati</taxon>
        <taxon>Methanobacteriota</taxon>
        <taxon>Stenosarchaea group</taxon>
        <taxon>Halobacteria</taxon>
        <taxon>Halobacteriales</taxon>
        <taxon>Halococcaceae</taxon>
        <taxon>Halalkalicoccus</taxon>
    </lineage>
</organism>
<dbReference type="CDD" id="cd00616">
    <property type="entry name" value="AHBA_syn"/>
    <property type="match status" value="1"/>
</dbReference>
<dbReference type="PANTHER" id="PTHR30244:SF34">
    <property type="entry name" value="DTDP-4-AMINO-4,6-DIDEOXYGALACTOSE TRANSAMINASE"/>
    <property type="match status" value="1"/>
</dbReference>
<keyword evidence="2" id="KW-0808">Transferase</keyword>
<evidence type="ECO:0000313" key="3">
    <source>
        <dbReference type="Proteomes" id="UP000075321"/>
    </source>
</evidence>
<dbReference type="Gene3D" id="3.40.640.10">
    <property type="entry name" value="Type I PLP-dependent aspartate aminotransferase-like (Major domain)"/>
    <property type="match status" value="1"/>
</dbReference>
<dbReference type="OrthoDB" id="10355at2157"/>
<dbReference type="Proteomes" id="UP000075321">
    <property type="component" value="Unassembled WGS sequence"/>
</dbReference>
<dbReference type="GO" id="GO:0099620">
    <property type="term" value="F:UDP-4-amino-4-deoxy-L-arabinose aminotransferase"/>
    <property type="evidence" value="ECO:0007669"/>
    <property type="project" value="UniProtKB-EC"/>
</dbReference>
<dbReference type="AlphaFoldDB" id="A0A151AC18"/>
<keyword evidence="1" id="KW-0663">Pyridoxal phosphate</keyword>
<dbReference type="InterPro" id="IPR015424">
    <property type="entry name" value="PyrdxlP-dep_Trfase"/>
</dbReference>
<name>A0A151AC18_9EURY</name>
<dbReference type="PIRSF" id="PIRSF000390">
    <property type="entry name" value="PLP_StrS"/>
    <property type="match status" value="1"/>
</dbReference>
<comment type="caution">
    <text evidence="2">The sequence shown here is derived from an EMBL/GenBank/DDBJ whole genome shotgun (WGS) entry which is preliminary data.</text>
</comment>
<dbReference type="GO" id="GO:0030170">
    <property type="term" value="F:pyridoxal phosphate binding"/>
    <property type="evidence" value="ECO:0007669"/>
    <property type="project" value="TreeGrafter"/>
</dbReference>
<dbReference type="GO" id="GO:0000271">
    <property type="term" value="P:polysaccharide biosynthetic process"/>
    <property type="evidence" value="ECO:0007669"/>
    <property type="project" value="TreeGrafter"/>
</dbReference>
<proteinExistence type="inferred from homology"/>
<dbReference type="InterPro" id="IPR000653">
    <property type="entry name" value="DegT/StrS_aminotransferase"/>
</dbReference>
<dbReference type="PATRIC" id="fig|1008153.3.peg.2894"/>